<proteinExistence type="predicted"/>
<protein>
    <submittedName>
        <fullName evidence="1">Jg23712 protein</fullName>
    </submittedName>
</protein>
<feature type="non-terminal residue" evidence="1">
    <location>
        <position position="1"/>
    </location>
</feature>
<evidence type="ECO:0000313" key="1">
    <source>
        <dbReference type="EMBL" id="CAH2244705.1"/>
    </source>
</evidence>
<evidence type="ECO:0000313" key="2">
    <source>
        <dbReference type="Proteomes" id="UP000838756"/>
    </source>
</evidence>
<gene>
    <name evidence="1" type="primary">jg23712</name>
    <name evidence="1" type="ORF">PAEG_LOCUS20620</name>
</gene>
<dbReference type="Proteomes" id="UP000838756">
    <property type="component" value="Unassembled WGS sequence"/>
</dbReference>
<comment type="caution">
    <text evidence="1">The sequence shown here is derived from an EMBL/GenBank/DDBJ whole genome shotgun (WGS) entry which is preliminary data.</text>
</comment>
<dbReference type="AlphaFoldDB" id="A0A8S4S093"/>
<organism evidence="1 2">
    <name type="scientific">Pararge aegeria aegeria</name>
    <dbReference type="NCBI Taxonomy" id="348720"/>
    <lineage>
        <taxon>Eukaryota</taxon>
        <taxon>Metazoa</taxon>
        <taxon>Ecdysozoa</taxon>
        <taxon>Arthropoda</taxon>
        <taxon>Hexapoda</taxon>
        <taxon>Insecta</taxon>
        <taxon>Pterygota</taxon>
        <taxon>Neoptera</taxon>
        <taxon>Endopterygota</taxon>
        <taxon>Lepidoptera</taxon>
        <taxon>Glossata</taxon>
        <taxon>Ditrysia</taxon>
        <taxon>Papilionoidea</taxon>
        <taxon>Nymphalidae</taxon>
        <taxon>Satyrinae</taxon>
        <taxon>Satyrini</taxon>
        <taxon>Parargina</taxon>
        <taxon>Pararge</taxon>
    </lineage>
</organism>
<dbReference type="OrthoDB" id="9856535at2759"/>
<keyword evidence="2" id="KW-1185">Reference proteome</keyword>
<reference evidence="1" key="1">
    <citation type="submission" date="2022-03" db="EMBL/GenBank/DDBJ databases">
        <authorList>
            <person name="Lindestad O."/>
        </authorList>
    </citation>
    <scope>NUCLEOTIDE SEQUENCE</scope>
</reference>
<name>A0A8S4S093_9NEOP</name>
<dbReference type="EMBL" id="CAKXAJ010025842">
    <property type="protein sequence ID" value="CAH2244705.1"/>
    <property type="molecule type" value="Genomic_DNA"/>
</dbReference>
<accession>A0A8S4S093</accession>
<sequence length="60" mass="6706">MCDTDNIGVQKKEMDDSGFVFDLSAQDVSMSARVNLMDLSDDVLLYIMRFCAPRDLKALG</sequence>